<dbReference type="AlphaFoldDB" id="A0AA36HQK8"/>
<dbReference type="Proteomes" id="UP001178507">
    <property type="component" value="Unassembled WGS sequence"/>
</dbReference>
<keyword evidence="2" id="KW-1185">Reference proteome</keyword>
<evidence type="ECO:0000313" key="1">
    <source>
        <dbReference type="EMBL" id="CAJ1372714.1"/>
    </source>
</evidence>
<name>A0AA36HQK8_9DINO</name>
<proteinExistence type="predicted"/>
<evidence type="ECO:0000313" key="2">
    <source>
        <dbReference type="Proteomes" id="UP001178507"/>
    </source>
</evidence>
<comment type="caution">
    <text evidence="1">The sequence shown here is derived from an EMBL/GenBank/DDBJ whole genome shotgun (WGS) entry which is preliminary data.</text>
</comment>
<reference evidence="1" key="1">
    <citation type="submission" date="2023-08" db="EMBL/GenBank/DDBJ databases">
        <authorList>
            <person name="Chen Y."/>
            <person name="Shah S."/>
            <person name="Dougan E. K."/>
            <person name="Thang M."/>
            <person name="Chan C."/>
        </authorList>
    </citation>
    <scope>NUCLEOTIDE SEQUENCE</scope>
</reference>
<protein>
    <submittedName>
        <fullName evidence="1">Uncharacterized protein</fullName>
    </submittedName>
</protein>
<organism evidence="1 2">
    <name type="scientific">Effrenium voratum</name>
    <dbReference type="NCBI Taxonomy" id="2562239"/>
    <lineage>
        <taxon>Eukaryota</taxon>
        <taxon>Sar</taxon>
        <taxon>Alveolata</taxon>
        <taxon>Dinophyceae</taxon>
        <taxon>Suessiales</taxon>
        <taxon>Symbiodiniaceae</taxon>
        <taxon>Effrenium</taxon>
    </lineage>
</organism>
<dbReference type="EMBL" id="CAUJNA010000153">
    <property type="protein sequence ID" value="CAJ1372714.1"/>
    <property type="molecule type" value="Genomic_DNA"/>
</dbReference>
<accession>A0AA36HQK8</accession>
<sequence length="182" mass="20941">MLRQPEQRVLSAYFDPSFQHYHPSDSALEYAHIDTGLTVCQLTWDKPLDEVEPLPLKECADVEEADAHEAARRLREGFVFVGLVEEWDLSICLFHKLGGDCLFSDFENTRRNLDGYNTTLQGFSDTLDGIYQEAIIFQRNLELYGVSNETCHPARSARGPWELLTSVRSCAWYMRPGWYVLT</sequence>
<gene>
    <name evidence="1" type="ORF">EVOR1521_LOCUS2725</name>
</gene>